<dbReference type="Proteomes" id="UP000235347">
    <property type="component" value="Unassembled WGS sequence"/>
</dbReference>
<comment type="caution">
    <text evidence="2">The sequence shown here is derived from an EMBL/GenBank/DDBJ whole genome shotgun (WGS) entry which is preliminary data.</text>
</comment>
<organism evidence="2 3">
    <name type="scientific">Trinickia soli</name>
    <dbReference type="NCBI Taxonomy" id="380675"/>
    <lineage>
        <taxon>Bacteria</taxon>
        <taxon>Pseudomonadati</taxon>
        <taxon>Pseudomonadota</taxon>
        <taxon>Betaproteobacteria</taxon>
        <taxon>Burkholderiales</taxon>
        <taxon>Burkholderiaceae</taxon>
        <taxon>Trinickia</taxon>
    </lineage>
</organism>
<keyword evidence="1" id="KW-1133">Transmembrane helix</keyword>
<feature type="transmembrane region" description="Helical" evidence="1">
    <location>
        <begin position="20"/>
        <end position="37"/>
    </location>
</feature>
<proteinExistence type="predicted"/>
<dbReference type="EMBL" id="PNYB01000037">
    <property type="protein sequence ID" value="PMS16250.1"/>
    <property type="molecule type" value="Genomic_DNA"/>
</dbReference>
<dbReference type="AlphaFoldDB" id="A0A2N7VGH2"/>
<evidence type="ECO:0000313" key="2">
    <source>
        <dbReference type="EMBL" id="PMS16250.1"/>
    </source>
</evidence>
<keyword evidence="1" id="KW-0472">Membrane</keyword>
<accession>A0A2N7VGH2</accession>
<protein>
    <submittedName>
        <fullName evidence="2">Uncharacterized protein</fullName>
    </submittedName>
</protein>
<keyword evidence="1" id="KW-0812">Transmembrane</keyword>
<reference evidence="2 3" key="1">
    <citation type="submission" date="2018-01" db="EMBL/GenBank/DDBJ databases">
        <title>Whole genome analyses suggest that Burkholderia sensu lato contains two further novel genera in the rhizoxinica-symbiotica group Mycetohabitans gen. nov., and Trinickia gen. nov.: implications for the evolution of diazotrophy and nodulation in the Burkholderiaceae.</title>
        <authorList>
            <person name="Estrada-de los Santos P."/>
            <person name="Palmer M."/>
            <person name="Chavez-Ramirez B."/>
            <person name="Beukes C."/>
            <person name="Steenkamp E.T."/>
            <person name="Hirsch A.M."/>
            <person name="Manyaka P."/>
            <person name="Maluk M."/>
            <person name="Lafos M."/>
            <person name="Crook M."/>
            <person name="Gross E."/>
            <person name="Simon M.F."/>
            <person name="Bueno dos Reis Junior F."/>
            <person name="Poole P.S."/>
            <person name="Venter S.N."/>
            <person name="James E.K."/>
        </authorList>
    </citation>
    <scope>NUCLEOTIDE SEQUENCE [LARGE SCALE GENOMIC DNA]</scope>
    <source>
        <strain evidence="2 3">GP25-8</strain>
    </source>
</reference>
<evidence type="ECO:0000313" key="3">
    <source>
        <dbReference type="Proteomes" id="UP000235347"/>
    </source>
</evidence>
<sequence>MFLPRLCSAPLIDVSAPRFIVETLLAAFLLVDAFAPASNHMRRRAARDGTNVAITHTHGRVIDAPWAANGEAVSRPLACGLSHKRISDAM</sequence>
<evidence type="ECO:0000256" key="1">
    <source>
        <dbReference type="SAM" id="Phobius"/>
    </source>
</evidence>
<name>A0A2N7VGH2_9BURK</name>
<keyword evidence="3" id="KW-1185">Reference proteome</keyword>
<gene>
    <name evidence="2" type="ORF">C0Z19_26365</name>
</gene>